<dbReference type="RefSeq" id="WP_049581236.1">
    <property type="nucleotide sequence ID" value="NZ_CAWQXX010000028.1"/>
</dbReference>
<dbReference type="PROSITE" id="PS50943">
    <property type="entry name" value="HTH_CROC1"/>
    <property type="match status" value="1"/>
</dbReference>
<keyword evidence="3" id="KW-1185">Reference proteome</keyword>
<sequence>MSSIYSEEYQHVIRLLRETRLEKGITQEKLAQAFGRPQSFIAKVENGERRLDVVEFVRIARLLSLDPAQIVDKIKLKKPSFNRKLK</sequence>
<dbReference type="Proteomes" id="UP000183223">
    <property type="component" value="Unassembled WGS sequence"/>
</dbReference>
<dbReference type="Gene3D" id="1.10.260.40">
    <property type="entry name" value="lambda repressor-like DNA-binding domains"/>
    <property type="match status" value="1"/>
</dbReference>
<name>A0A1G5Q647_PHOLU</name>
<dbReference type="OrthoDB" id="9803379at2"/>
<feature type="domain" description="HTH cro/C1-type" evidence="1">
    <location>
        <begin position="16"/>
        <end position="70"/>
    </location>
</feature>
<dbReference type="InterPro" id="IPR010982">
    <property type="entry name" value="Lambda_DNA-bd_dom_sf"/>
</dbReference>
<protein>
    <submittedName>
        <fullName evidence="2">Helix-turn-helix domain-containing protein</fullName>
    </submittedName>
</protein>
<dbReference type="CDD" id="cd00093">
    <property type="entry name" value="HTH_XRE"/>
    <property type="match status" value="1"/>
</dbReference>
<dbReference type="GeneID" id="45654349"/>
<gene>
    <name evidence="2" type="ORF">SAMN02982990_01053</name>
</gene>
<accession>A0A1G5Q647</accession>
<evidence type="ECO:0000259" key="1">
    <source>
        <dbReference type="PROSITE" id="PS50943"/>
    </source>
</evidence>
<dbReference type="GO" id="GO:0003677">
    <property type="term" value="F:DNA binding"/>
    <property type="evidence" value="ECO:0007669"/>
    <property type="project" value="InterPro"/>
</dbReference>
<dbReference type="SMART" id="SM00530">
    <property type="entry name" value="HTH_XRE"/>
    <property type="match status" value="1"/>
</dbReference>
<dbReference type="EMBL" id="FMWJ01000003">
    <property type="protein sequence ID" value="SCZ57344.1"/>
    <property type="molecule type" value="Genomic_DNA"/>
</dbReference>
<dbReference type="Pfam" id="PF01381">
    <property type="entry name" value="HTH_3"/>
    <property type="match status" value="1"/>
</dbReference>
<dbReference type="AlphaFoldDB" id="A0A1G5Q647"/>
<organism evidence="2 3">
    <name type="scientific">Photorhabdus luminescens</name>
    <name type="common">Xenorhabdus luminescens</name>
    <dbReference type="NCBI Taxonomy" id="29488"/>
    <lineage>
        <taxon>Bacteria</taxon>
        <taxon>Pseudomonadati</taxon>
        <taxon>Pseudomonadota</taxon>
        <taxon>Gammaproteobacteria</taxon>
        <taxon>Enterobacterales</taxon>
        <taxon>Morganellaceae</taxon>
        <taxon>Photorhabdus</taxon>
    </lineage>
</organism>
<dbReference type="SUPFAM" id="SSF47413">
    <property type="entry name" value="lambda repressor-like DNA-binding domains"/>
    <property type="match status" value="1"/>
</dbReference>
<proteinExistence type="predicted"/>
<evidence type="ECO:0000313" key="3">
    <source>
        <dbReference type="Proteomes" id="UP000183223"/>
    </source>
</evidence>
<dbReference type="InterPro" id="IPR001387">
    <property type="entry name" value="Cro/C1-type_HTH"/>
</dbReference>
<reference evidence="3" key="1">
    <citation type="submission" date="2016-10" db="EMBL/GenBank/DDBJ databases">
        <authorList>
            <person name="Varghese N."/>
            <person name="Submissions S."/>
        </authorList>
    </citation>
    <scope>NUCLEOTIDE SEQUENCE [LARGE SCALE GENOMIC DNA]</scope>
    <source>
        <strain evidence="3">ATCC 29999</strain>
    </source>
</reference>
<evidence type="ECO:0000313" key="2">
    <source>
        <dbReference type="EMBL" id="SCZ57344.1"/>
    </source>
</evidence>